<evidence type="ECO:0000256" key="2">
    <source>
        <dbReference type="ARBA" id="ARBA00022801"/>
    </source>
</evidence>
<reference evidence="7 8" key="1">
    <citation type="submission" date="2019-07" db="EMBL/GenBank/DDBJ databases">
        <title>Genomic Encyclopedia of Type Strains, Phase III (KMG-III): the genomes of soil and plant-associated and newly described type strains.</title>
        <authorList>
            <person name="Whitman W."/>
        </authorList>
    </citation>
    <scope>NUCLEOTIDE SEQUENCE [LARGE SCALE GENOMIC DNA]</scope>
    <source>
        <strain evidence="7 8">BL24</strain>
    </source>
</reference>
<evidence type="ECO:0000256" key="3">
    <source>
        <dbReference type="ARBA" id="ARBA00023295"/>
    </source>
</evidence>
<dbReference type="Gene3D" id="1.20.1270.90">
    <property type="entry name" value="AF1782-like"/>
    <property type="match status" value="1"/>
</dbReference>
<dbReference type="InterPro" id="IPR008965">
    <property type="entry name" value="CBM2/CBM3_carb-bd_dom_sf"/>
</dbReference>
<dbReference type="CDD" id="cd08547">
    <property type="entry name" value="Type_II_cohesin"/>
    <property type="match status" value="1"/>
</dbReference>
<dbReference type="GO" id="GO:0030246">
    <property type="term" value="F:carbohydrate binding"/>
    <property type="evidence" value="ECO:0007669"/>
    <property type="project" value="InterPro"/>
</dbReference>
<protein>
    <submittedName>
        <fullName evidence="7">Glycosyl hydrolase family 43</fullName>
    </submittedName>
</protein>
<dbReference type="Pfam" id="PF07532">
    <property type="entry name" value="Big_4"/>
    <property type="match status" value="1"/>
</dbReference>
<keyword evidence="8" id="KW-1185">Reference proteome</keyword>
<dbReference type="Proteomes" id="UP000323257">
    <property type="component" value="Unassembled WGS sequence"/>
</dbReference>
<dbReference type="InterPro" id="IPR023296">
    <property type="entry name" value="Glyco_hydro_beta-prop_sf"/>
</dbReference>
<dbReference type="SUPFAM" id="SSF75005">
    <property type="entry name" value="Arabinanase/levansucrase/invertase"/>
    <property type="match status" value="1"/>
</dbReference>
<evidence type="ECO:0000256" key="1">
    <source>
        <dbReference type="ARBA" id="ARBA00009865"/>
    </source>
</evidence>
<dbReference type="InterPro" id="IPR011081">
    <property type="entry name" value="Big_4"/>
</dbReference>
<dbReference type="SUPFAM" id="SSF49384">
    <property type="entry name" value="Carbohydrate-binding domain"/>
    <property type="match status" value="1"/>
</dbReference>
<dbReference type="InterPro" id="IPR006710">
    <property type="entry name" value="Glyco_hydro_43"/>
</dbReference>
<dbReference type="Pfam" id="PF00963">
    <property type="entry name" value="Cohesin"/>
    <property type="match status" value="1"/>
</dbReference>
<dbReference type="SUPFAM" id="SSF49785">
    <property type="entry name" value="Galactose-binding domain-like"/>
    <property type="match status" value="2"/>
</dbReference>
<dbReference type="AlphaFoldDB" id="A0A5S5C1Q1"/>
<dbReference type="InterPro" id="IPR008979">
    <property type="entry name" value="Galactose-bd-like_sf"/>
</dbReference>
<gene>
    <name evidence="7" type="ORF">BCM02_10783</name>
</gene>
<dbReference type="RefSeq" id="WP_148930668.1">
    <property type="nucleotide sequence ID" value="NZ_VNHS01000007.1"/>
</dbReference>
<dbReference type="Pfam" id="PF00404">
    <property type="entry name" value="Dockerin_1"/>
    <property type="match status" value="1"/>
</dbReference>
<dbReference type="GO" id="GO:0004553">
    <property type="term" value="F:hydrolase activity, hydrolyzing O-glycosyl compounds"/>
    <property type="evidence" value="ECO:0007669"/>
    <property type="project" value="InterPro"/>
</dbReference>
<keyword evidence="3" id="KW-0326">Glycosidase</keyword>
<dbReference type="CDD" id="cd14254">
    <property type="entry name" value="Dockerin_II"/>
    <property type="match status" value="1"/>
</dbReference>
<feature type="domain" description="Cohesin" evidence="5">
    <location>
        <begin position="912"/>
        <end position="1022"/>
    </location>
</feature>
<accession>A0A5S5C1Q1</accession>
<evidence type="ECO:0000259" key="5">
    <source>
        <dbReference type="Pfam" id="PF00963"/>
    </source>
</evidence>
<dbReference type="InterPro" id="IPR002105">
    <property type="entry name" value="Dockerin_1_rpt"/>
</dbReference>
<sequence length="1182" mass="128869">MFLRKKVTTVFLASTLVASASAAFTPAIHAEDAADLAYTEQQMKDNDDIVYFVNAGDPSPLTLEIGDKLGLYASRTEQAYGMDLVTGKKWGYATATTGTNVTNASSKNGSLRYYNGAQVRSKAIQYRFELPADRYDITLGFQNPWSGRSVNILVEGSNVSGGDYDIGSYGALKEVTYSAKEVSDGELNLDIQGPATAALTNHNDPLVSYIIVRKHVTIPISDLRERIDAAELAASNPIYTTYSVSLLRGVIAKAEALVTRVTEDGVDVVTVQDEIRSVMLELDAAEAALAPLVTHDSYTPGTVWTDTNGAPIQAHGGGVLFDEPSQTYYWYGEDKTNGYLPARGIRVYSSKDLYNWKDEGLALTAIESMDQFKTDPLISSLYAGRTDQADIFNDIGTQRIMERPKVIFNDKTNKYVMWLHTDGPSATSNANYAKAEAGYALSDSPTGPFVYGVSNRMDRVPPGASYDGQPDQPGMARDMNLFKDDDGTAYLIYSSEENMTIYISKLNESYTDVVGWHKDGLETRDTTYKAEYGVDYIRVFPGAQREAPAMFKYDGKYYLITSGATGWAPNRAQYTVADSIFGEWKTMRDPSIGEKASTTFDSQSTNVIPVDPAKGKFIYMGDRWNSNDLKNSRYVWLPIEFGQQDEIALKWYDEWKLEDLDRMGRVTLQTSIPQKATVGHLPQLPAKVKVIDTSGQSKETAVAWTLNEAEFSRPGYATITGRLTDLSNKEVRFSLTVLPDNVLYLVHAGGAATDDYALWSSYMQHSLVNKSVIDQAYDPANGKSWGYVGTGTSPSGSNGGNMFTALRYLKANNGDDLTYKFDIPDGSYTVYVGLYDPWYASTKGSRKANILINGEVKTSGYVFTDAYDSLGYEHVNVTGGPIDVTVRRVAGSPDPQISWIMIVDENTSAELEGADQANAGQTFELTYGLDQVEGDQSKAYAQELTIQYDPSLLELVKAESLKENVIIAGQSDTPGSVRLLLAGVDSEHGIEPDESGSLVRLTFRAAASSPNSVASVSVTGVILANGAGEERSVTGDRHDIRIVSLEKQSLERLIADAQTLHDGAPEGTKAGQYKKEVREAFQAAINAASAVAADPSATQARIDQAVSTLQTAMDTFRRSVNTATPGDINEDNRFTIGDLAIIASHYGETPSSHGWLASADQNRDAVIDILDLSIVAQAILNK</sequence>
<feature type="signal peptide" evidence="4">
    <location>
        <begin position="1"/>
        <end position="22"/>
    </location>
</feature>
<dbReference type="InterPro" id="IPR036439">
    <property type="entry name" value="Dockerin_dom_sf"/>
</dbReference>
<keyword evidence="2 7" id="KW-0378">Hydrolase</keyword>
<dbReference type="EMBL" id="VNHS01000007">
    <property type="protein sequence ID" value="TYP73099.1"/>
    <property type="molecule type" value="Genomic_DNA"/>
</dbReference>
<dbReference type="Gene3D" id="2.115.10.20">
    <property type="entry name" value="Glycosyl hydrolase domain, family 43"/>
    <property type="match status" value="1"/>
</dbReference>
<dbReference type="Gene3D" id="1.10.1330.10">
    <property type="entry name" value="Dockerin domain"/>
    <property type="match status" value="1"/>
</dbReference>
<dbReference type="OrthoDB" id="273314at2"/>
<dbReference type="InterPro" id="IPR002102">
    <property type="entry name" value="Cohesin_dom"/>
</dbReference>
<dbReference type="Gene3D" id="2.60.120.430">
    <property type="entry name" value="Galactose-binding lectin"/>
    <property type="match status" value="2"/>
</dbReference>
<evidence type="ECO:0000313" key="7">
    <source>
        <dbReference type="EMBL" id="TYP73099.1"/>
    </source>
</evidence>
<dbReference type="Gene3D" id="2.60.40.680">
    <property type="match status" value="1"/>
</dbReference>
<evidence type="ECO:0000313" key="8">
    <source>
        <dbReference type="Proteomes" id="UP000323257"/>
    </source>
</evidence>
<name>A0A5S5C1Q1_9BACL</name>
<dbReference type="Pfam" id="PF04616">
    <property type="entry name" value="Glyco_hydro_43"/>
    <property type="match status" value="1"/>
</dbReference>
<dbReference type="GO" id="GO:0000272">
    <property type="term" value="P:polysaccharide catabolic process"/>
    <property type="evidence" value="ECO:0007669"/>
    <property type="project" value="InterPro"/>
</dbReference>
<dbReference type="SUPFAM" id="SSF63446">
    <property type="entry name" value="Type I dockerin domain"/>
    <property type="match status" value="1"/>
</dbReference>
<dbReference type="Pfam" id="PF07554">
    <property type="entry name" value="FIVAR"/>
    <property type="match status" value="1"/>
</dbReference>
<comment type="caution">
    <text evidence="7">The sequence shown here is derived from an EMBL/GenBank/DDBJ whole genome shotgun (WGS) entry which is preliminary data.</text>
</comment>
<dbReference type="PANTHER" id="PTHR22925">
    <property type="entry name" value="GLYCOSYL HYDROLASE 43 FAMILY MEMBER"/>
    <property type="match status" value="1"/>
</dbReference>
<comment type="similarity">
    <text evidence="1">Belongs to the glycosyl hydrolase 43 family.</text>
</comment>
<evidence type="ECO:0000259" key="6">
    <source>
        <dbReference type="Pfam" id="PF07532"/>
    </source>
</evidence>
<evidence type="ECO:0000256" key="4">
    <source>
        <dbReference type="SAM" id="SignalP"/>
    </source>
</evidence>
<feature type="domain" description="Bacterial Ig-like" evidence="6">
    <location>
        <begin position="675"/>
        <end position="723"/>
    </location>
</feature>
<dbReference type="CDD" id="cd18825">
    <property type="entry name" value="GH43_CtGH43-like"/>
    <property type="match status" value="1"/>
</dbReference>
<dbReference type="PANTHER" id="PTHR22925:SF3">
    <property type="entry name" value="GLYCOSYL HYDROLASE FAMILY PROTEIN 43"/>
    <property type="match status" value="1"/>
</dbReference>
<keyword evidence="4" id="KW-0732">Signal</keyword>
<proteinExistence type="inferred from homology"/>
<organism evidence="7 8">
    <name type="scientific">Paenibacillus methanolicus</name>
    <dbReference type="NCBI Taxonomy" id="582686"/>
    <lineage>
        <taxon>Bacteria</taxon>
        <taxon>Bacillati</taxon>
        <taxon>Bacillota</taxon>
        <taxon>Bacilli</taxon>
        <taxon>Bacillales</taxon>
        <taxon>Paenibacillaceae</taxon>
        <taxon>Paenibacillus</taxon>
    </lineage>
</organism>
<feature type="chain" id="PRO_5024313410" evidence="4">
    <location>
        <begin position="23"/>
        <end position="1182"/>
    </location>
</feature>